<reference evidence="2 3" key="1">
    <citation type="journal article" date="2014" name="PLoS ONE">
        <title>Global Analysis of Gene Expression Profiles in Physic Nut (Jatropha curcas L.) Seedlings Exposed to Salt Stress.</title>
        <authorList>
            <person name="Zhang L."/>
            <person name="Zhang C."/>
            <person name="Wu P."/>
            <person name="Chen Y."/>
            <person name="Li M."/>
            <person name="Jiang H."/>
            <person name="Wu G."/>
        </authorList>
    </citation>
    <scope>NUCLEOTIDE SEQUENCE [LARGE SCALE GENOMIC DNA]</scope>
    <source>
        <strain evidence="3">cv. GZQX0401</strain>
        <tissue evidence="2">Young leaves</tissue>
    </source>
</reference>
<evidence type="ECO:0000256" key="1">
    <source>
        <dbReference type="SAM" id="MobiDB-lite"/>
    </source>
</evidence>
<feature type="region of interest" description="Disordered" evidence="1">
    <location>
        <begin position="1"/>
        <end position="54"/>
    </location>
</feature>
<dbReference type="EMBL" id="KK915056">
    <property type="protein sequence ID" value="KDP24809.1"/>
    <property type="molecule type" value="Genomic_DNA"/>
</dbReference>
<evidence type="ECO:0000313" key="2">
    <source>
        <dbReference type="EMBL" id="KDP24809.1"/>
    </source>
</evidence>
<name>A0A067JZ37_JATCU</name>
<evidence type="ECO:0000313" key="3">
    <source>
        <dbReference type="Proteomes" id="UP000027138"/>
    </source>
</evidence>
<feature type="compositionally biased region" description="Polar residues" evidence="1">
    <location>
        <begin position="1"/>
        <end position="12"/>
    </location>
</feature>
<proteinExistence type="predicted"/>
<feature type="compositionally biased region" description="Acidic residues" evidence="1">
    <location>
        <begin position="38"/>
        <end position="47"/>
    </location>
</feature>
<dbReference type="Proteomes" id="UP000027138">
    <property type="component" value="Unassembled WGS sequence"/>
</dbReference>
<dbReference type="AlphaFoldDB" id="A0A067JZ37"/>
<keyword evidence="3" id="KW-1185">Reference proteome</keyword>
<feature type="compositionally biased region" description="Low complexity" evidence="1">
    <location>
        <begin position="28"/>
        <end position="37"/>
    </location>
</feature>
<dbReference type="OrthoDB" id="1748438at2759"/>
<sequence length="200" mass="22023">MSADTSPMSSYSPLIEDEESDDVPPTILLPLDSYSPLSEEEDSDEDSPTEKRGKSVLRCLPLTLRTLALVPDEASPVSLIGTGSNLTGTDSEQTSTAAFSQEMCPTYKEFAALLGNDSERALVAAPTRAGFFRSFMRMLGLSVKEARELVVDDHADLARLIEWYLDPLDFEDLEFQRFRTWALVFYLVSTSVLTGPVGVI</sequence>
<protein>
    <submittedName>
        <fullName evidence="2">Uncharacterized protein</fullName>
    </submittedName>
</protein>
<organism evidence="2 3">
    <name type="scientific">Jatropha curcas</name>
    <name type="common">Barbados nut</name>
    <dbReference type="NCBI Taxonomy" id="180498"/>
    <lineage>
        <taxon>Eukaryota</taxon>
        <taxon>Viridiplantae</taxon>
        <taxon>Streptophyta</taxon>
        <taxon>Embryophyta</taxon>
        <taxon>Tracheophyta</taxon>
        <taxon>Spermatophyta</taxon>
        <taxon>Magnoliopsida</taxon>
        <taxon>eudicotyledons</taxon>
        <taxon>Gunneridae</taxon>
        <taxon>Pentapetalae</taxon>
        <taxon>rosids</taxon>
        <taxon>fabids</taxon>
        <taxon>Malpighiales</taxon>
        <taxon>Euphorbiaceae</taxon>
        <taxon>Crotonoideae</taxon>
        <taxon>Jatropheae</taxon>
        <taxon>Jatropha</taxon>
    </lineage>
</organism>
<gene>
    <name evidence="2" type="ORF">JCGZ_25399</name>
</gene>
<accession>A0A067JZ37</accession>